<organism evidence="3 4">
    <name type="scientific">Aestuariibaculum marinum</name>
    <dbReference type="NCBI Taxonomy" id="2683592"/>
    <lineage>
        <taxon>Bacteria</taxon>
        <taxon>Pseudomonadati</taxon>
        <taxon>Bacteroidota</taxon>
        <taxon>Flavobacteriia</taxon>
        <taxon>Flavobacteriales</taxon>
        <taxon>Flavobacteriaceae</taxon>
    </lineage>
</organism>
<evidence type="ECO:0000313" key="4">
    <source>
        <dbReference type="Proteomes" id="UP000621516"/>
    </source>
</evidence>
<feature type="coiled-coil region" evidence="1">
    <location>
        <begin position="235"/>
        <end position="308"/>
    </location>
</feature>
<keyword evidence="4" id="KW-1185">Reference proteome</keyword>
<evidence type="ECO:0000313" key="3">
    <source>
        <dbReference type="EMBL" id="MBD0824423.1"/>
    </source>
</evidence>
<accession>A0A8J6PWV0</accession>
<proteinExistence type="predicted"/>
<dbReference type="RefSeq" id="WP_188223724.1">
    <property type="nucleotide sequence ID" value="NZ_JACVXD010000005.1"/>
</dbReference>
<protein>
    <submittedName>
        <fullName evidence="3">Uncharacterized protein</fullName>
    </submittedName>
</protein>
<keyword evidence="2" id="KW-1133">Transmembrane helix</keyword>
<sequence>MKQYPFYIFSDKTEMEVLYQIFQMKEPDQVKLEKNISRLLLPMGGIAQSGLSYDQFIDKIAKHRVISVPDFETISMKEKFLFKQISKQNIENMSIEEREALNQMLKEEAEKKGFSTAEVASVSSLAGIGAAQLSGFGVYMLASSTVASVASLVGVTLPFAFYTTMSSVISFAIGPVGVLLAAIPLYKTFKDVRSWDDLKDKGNQIYKGLKVFFSGNYEMAEIIFSYFAATRILKLEEYENREKQLLNEVVVANANIAEKQKLYKTEEAKKESIEADIKQVEEQLQDLKNKKSEQVINCEEAKKQVKAEQEVLTVVNKHLNDTIQNKNLLL</sequence>
<gene>
    <name evidence="3" type="ORF">ICJ85_10390</name>
</gene>
<dbReference type="AlphaFoldDB" id="A0A8J6PWV0"/>
<comment type="caution">
    <text evidence="3">The sequence shown here is derived from an EMBL/GenBank/DDBJ whole genome shotgun (WGS) entry which is preliminary data.</text>
</comment>
<feature type="transmembrane region" description="Helical" evidence="2">
    <location>
        <begin position="168"/>
        <end position="186"/>
    </location>
</feature>
<name>A0A8J6PWV0_9FLAO</name>
<evidence type="ECO:0000256" key="2">
    <source>
        <dbReference type="SAM" id="Phobius"/>
    </source>
</evidence>
<dbReference type="EMBL" id="JACVXD010000005">
    <property type="protein sequence ID" value="MBD0824423.1"/>
    <property type="molecule type" value="Genomic_DNA"/>
</dbReference>
<keyword evidence="1" id="KW-0175">Coiled coil</keyword>
<evidence type="ECO:0000256" key="1">
    <source>
        <dbReference type="SAM" id="Coils"/>
    </source>
</evidence>
<keyword evidence="2" id="KW-0472">Membrane</keyword>
<reference evidence="3 4" key="1">
    <citation type="journal article" date="2018" name="J. Microbiol.">
        <title>Aestuariibaculum marinum sp. nov., a marine bacterium isolated from seawater in South Korea.</title>
        <authorList>
            <person name="Choi J."/>
            <person name="Lee D."/>
            <person name="Jang J.H."/>
            <person name="Cha S."/>
            <person name="Seo T."/>
        </authorList>
    </citation>
    <scope>NUCLEOTIDE SEQUENCE [LARGE SCALE GENOMIC DNA]</scope>
    <source>
        <strain evidence="3 4">IP7</strain>
    </source>
</reference>
<keyword evidence="2" id="KW-0812">Transmembrane</keyword>
<dbReference type="Proteomes" id="UP000621516">
    <property type="component" value="Unassembled WGS sequence"/>
</dbReference>